<keyword evidence="1" id="KW-0614">Plasmid</keyword>
<accession>A0ACD4CZQ5</accession>
<protein>
    <submittedName>
        <fullName evidence="1">Uncharacterized protein</fullName>
    </submittedName>
</protein>
<keyword evidence="2" id="KW-1185">Reference proteome</keyword>
<sequence length="47" mass="5630">MPWKVRFRDKDFTLDPEFEYEIRIALADKRELSGSVEIIFHEQDDGS</sequence>
<organism evidence="1 2">
    <name type="scientific">Phyllobacterium zundukense</name>
    <dbReference type="NCBI Taxonomy" id="1867719"/>
    <lineage>
        <taxon>Bacteria</taxon>
        <taxon>Pseudomonadati</taxon>
        <taxon>Pseudomonadota</taxon>
        <taxon>Alphaproteobacteria</taxon>
        <taxon>Hyphomicrobiales</taxon>
        <taxon>Phyllobacteriaceae</taxon>
        <taxon>Phyllobacterium</taxon>
    </lineage>
</organism>
<evidence type="ECO:0000313" key="1">
    <source>
        <dbReference type="EMBL" id="UXN58938.1"/>
    </source>
</evidence>
<evidence type="ECO:0000313" key="2">
    <source>
        <dbReference type="Proteomes" id="UP001061991"/>
    </source>
</evidence>
<dbReference type="EMBL" id="CP104972">
    <property type="protein sequence ID" value="UXN58938.1"/>
    <property type="molecule type" value="Genomic_DNA"/>
</dbReference>
<dbReference type="Proteomes" id="UP001061991">
    <property type="component" value="Plasmid p_unnamed1"/>
</dbReference>
<reference evidence="1" key="1">
    <citation type="submission" date="2022-09" db="EMBL/GenBank/DDBJ databases">
        <title>Interaction between co-microsymbionts with complementary sets of symbiotic genes in legume-rhizobium systems.</title>
        <authorList>
            <person name="Safronova V."/>
            <person name="Sazanova A."/>
            <person name="Afonin A."/>
            <person name="Chirak E."/>
        </authorList>
    </citation>
    <scope>NUCLEOTIDE SEQUENCE</scope>
    <source>
        <strain evidence="1">A18/3m</strain>
    </source>
</reference>
<geneLocation type="plasmid" evidence="1 2">
    <name>p_unnamed1</name>
</geneLocation>
<gene>
    <name evidence="1" type="ORF">N8E88_08535</name>
</gene>
<name>A0ACD4CZQ5_9HYPH</name>
<proteinExistence type="predicted"/>